<comment type="caution">
    <text evidence="7">The sequence shown here is derived from an EMBL/GenBank/DDBJ whole genome shotgun (WGS) entry which is preliminary data.</text>
</comment>
<evidence type="ECO:0000256" key="2">
    <source>
        <dbReference type="ARBA" id="ARBA00022692"/>
    </source>
</evidence>
<dbReference type="Proteomes" id="UP000620670">
    <property type="component" value="Unassembled WGS sequence"/>
</dbReference>
<sequence>MLAFANWSISVNLLLFAVSAAAVWAAGTRLAGYVDGIAQKTGLGQAFTGMLLLGGITSLAEISTVTTSAYTGNAALAVNNLLGSAAINVLLLAIADAVLGREALTTAVAKPATLLQGVLGIILLAVLSAIIVAGDIGVAHVGLGSCLLLLLCIGSIWLASGYEHRHVWTVVGAEKRERKQDTTDSAKSSSLQQLTVKTAVAAAVIVVAGFFLSQTADALAQKTGIGAGLVGLVLIGFATSLPELSSIVAALRHKRYELAMGDIFGTNLFNIALIFLADVAYTGGPVLREAGPFEAVASLLALVLTGIFILGLLERKNRTILRMGYDSLTAIVVFACGLVALYFLTPNS</sequence>
<organism evidence="7 8">
    <name type="scientific">Microvirga splendida</name>
    <dbReference type="NCBI Taxonomy" id="2795727"/>
    <lineage>
        <taxon>Bacteria</taxon>
        <taxon>Pseudomonadati</taxon>
        <taxon>Pseudomonadota</taxon>
        <taxon>Alphaproteobacteria</taxon>
        <taxon>Hyphomicrobiales</taxon>
        <taxon>Methylobacteriaceae</taxon>
        <taxon>Microvirga</taxon>
    </lineage>
</organism>
<dbReference type="EMBL" id="JAELXT010000019">
    <property type="protein sequence ID" value="MBJ6127014.1"/>
    <property type="molecule type" value="Genomic_DNA"/>
</dbReference>
<dbReference type="RefSeq" id="WP_199050244.1">
    <property type="nucleotide sequence ID" value="NZ_JAELXT010000019.1"/>
</dbReference>
<feature type="transmembrane region" description="Helical" evidence="5">
    <location>
        <begin position="225"/>
        <end position="251"/>
    </location>
</feature>
<evidence type="ECO:0000256" key="1">
    <source>
        <dbReference type="ARBA" id="ARBA00004141"/>
    </source>
</evidence>
<name>A0ABS0Y3Y1_9HYPH</name>
<keyword evidence="2 5" id="KW-0812">Transmembrane</keyword>
<dbReference type="Gene3D" id="1.20.1420.30">
    <property type="entry name" value="NCX, central ion-binding region"/>
    <property type="match status" value="1"/>
</dbReference>
<feature type="transmembrane region" description="Helical" evidence="5">
    <location>
        <begin position="6"/>
        <end position="26"/>
    </location>
</feature>
<evidence type="ECO:0000256" key="3">
    <source>
        <dbReference type="ARBA" id="ARBA00022989"/>
    </source>
</evidence>
<feature type="transmembrane region" description="Helical" evidence="5">
    <location>
        <begin position="47"/>
        <end position="69"/>
    </location>
</feature>
<dbReference type="InterPro" id="IPR004837">
    <property type="entry name" value="NaCa_Exmemb"/>
</dbReference>
<feature type="domain" description="Sodium/calcium exchanger membrane region" evidence="6">
    <location>
        <begin position="13"/>
        <end position="152"/>
    </location>
</feature>
<protein>
    <submittedName>
        <fullName evidence="7">Sodium:calcium antiporter</fullName>
    </submittedName>
</protein>
<evidence type="ECO:0000256" key="5">
    <source>
        <dbReference type="SAM" id="Phobius"/>
    </source>
</evidence>
<feature type="transmembrane region" description="Helical" evidence="5">
    <location>
        <begin position="138"/>
        <end position="159"/>
    </location>
</feature>
<evidence type="ECO:0000259" key="6">
    <source>
        <dbReference type="Pfam" id="PF01699"/>
    </source>
</evidence>
<feature type="transmembrane region" description="Helical" evidence="5">
    <location>
        <begin position="325"/>
        <end position="344"/>
    </location>
</feature>
<feature type="domain" description="Sodium/calcium exchanger membrane region" evidence="6">
    <location>
        <begin position="199"/>
        <end position="340"/>
    </location>
</feature>
<evidence type="ECO:0000313" key="8">
    <source>
        <dbReference type="Proteomes" id="UP000620670"/>
    </source>
</evidence>
<keyword evidence="8" id="KW-1185">Reference proteome</keyword>
<proteinExistence type="predicted"/>
<evidence type="ECO:0000313" key="7">
    <source>
        <dbReference type="EMBL" id="MBJ6127014.1"/>
    </source>
</evidence>
<feature type="transmembrane region" description="Helical" evidence="5">
    <location>
        <begin position="295"/>
        <end position="313"/>
    </location>
</feature>
<dbReference type="Pfam" id="PF01699">
    <property type="entry name" value="Na_Ca_ex"/>
    <property type="match status" value="2"/>
</dbReference>
<feature type="transmembrane region" description="Helical" evidence="5">
    <location>
        <begin position="112"/>
        <end position="132"/>
    </location>
</feature>
<comment type="subcellular location">
    <subcellularLocation>
        <location evidence="1">Membrane</location>
        <topology evidence="1">Multi-pass membrane protein</topology>
    </subcellularLocation>
</comment>
<keyword evidence="4 5" id="KW-0472">Membrane</keyword>
<evidence type="ECO:0000256" key="4">
    <source>
        <dbReference type="ARBA" id="ARBA00023136"/>
    </source>
</evidence>
<gene>
    <name evidence="7" type="ORF">JAO75_16550</name>
</gene>
<dbReference type="InterPro" id="IPR044880">
    <property type="entry name" value="NCX_ion-bd_dom_sf"/>
</dbReference>
<keyword evidence="3 5" id="KW-1133">Transmembrane helix</keyword>
<feature type="transmembrane region" description="Helical" evidence="5">
    <location>
        <begin position="81"/>
        <end position="100"/>
    </location>
</feature>
<accession>A0ABS0Y3Y1</accession>
<feature type="transmembrane region" description="Helical" evidence="5">
    <location>
        <begin position="263"/>
        <end position="283"/>
    </location>
</feature>
<reference evidence="8" key="1">
    <citation type="submission" date="2020-12" db="EMBL/GenBank/DDBJ databases">
        <title>Hymenobacter sp.</title>
        <authorList>
            <person name="Kim M.K."/>
        </authorList>
    </citation>
    <scope>NUCLEOTIDE SEQUENCE [LARGE SCALE GENOMIC DNA]</scope>
    <source>
        <strain evidence="8">BT325</strain>
    </source>
</reference>